<dbReference type="GO" id="GO:0005524">
    <property type="term" value="F:ATP binding"/>
    <property type="evidence" value="ECO:0007669"/>
    <property type="project" value="UniProtKB-KW"/>
</dbReference>
<keyword evidence="4 9" id="KW-0812">Transmembrane</keyword>
<feature type="transmembrane region" description="Helical" evidence="9">
    <location>
        <begin position="362"/>
        <end position="379"/>
    </location>
</feature>
<feature type="transmembrane region" description="Helical" evidence="9">
    <location>
        <begin position="47"/>
        <end position="68"/>
    </location>
</feature>
<keyword evidence="3 9" id="KW-0813">Transport</keyword>
<evidence type="ECO:0000256" key="8">
    <source>
        <dbReference type="ARBA" id="ARBA00023136"/>
    </source>
</evidence>
<feature type="transmembrane region" description="Helical" evidence="9">
    <location>
        <begin position="174"/>
        <end position="194"/>
    </location>
</feature>
<evidence type="ECO:0000256" key="3">
    <source>
        <dbReference type="ARBA" id="ARBA00022448"/>
    </source>
</evidence>
<gene>
    <name evidence="10" type="ORF">OSB1V03_LOCUS1183</name>
</gene>
<reference evidence="10" key="1">
    <citation type="submission" date="2020-11" db="EMBL/GenBank/DDBJ databases">
        <authorList>
            <person name="Tran Van P."/>
        </authorList>
    </citation>
    <scope>NUCLEOTIDE SEQUENCE</scope>
</reference>
<name>A0A7R9PU44_9ACAR</name>
<evidence type="ECO:0000313" key="10">
    <source>
        <dbReference type="EMBL" id="CAD7620702.1"/>
    </source>
</evidence>
<dbReference type="PANTHER" id="PTHR31187">
    <property type="match status" value="1"/>
</dbReference>
<dbReference type="EMBL" id="OC854893">
    <property type="protein sequence ID" value="CAD7620702.1"/>
    <property type="molecule type" value="Genomic_DNA"/>
</dbReference>
<feature type="transmembrane region" description="Helical" evidence="9">
    <location>
        <begin position="139"/>
        <end position="162"/>
    </location>
</feature>
<feature type="transmembrane region" description="Helical" evidence="9">
    <location>
        <begin position="16"/>
        <end position="35"/>
    </location>
</feature>
<sequence length="502" mass="57655">MTQDAYVMGRQDPNCILYIKIFFILPLSILVILGINYMLGTRSISKIFTSFSAMFMVLFFTFGFWVLIEDNMGFDREAYKESLEKSDWSPFVKYLSLTLLEPLATLVYITAELWGSLILSYLFLSFLNESCSKRQHDRFIPPLFIITNVSLILSALVTTGFLKLKEILSPAQTVIMMSSIFFIIGILVLILMLLKFHLEVNIMSKPIFIPSHVQHDKKKKDSVGFVESLKIMKQSRFLFSMCSIVFMYNILYNLLESVFKNGVKNSAEALNLEKDTHSVHLTNIDQYITGIAVILLNLTSFSHLIDLKSWTFVALITPVVTLISIVVILGLGIHNSAAEKESISILNSFFSSSTPKFLLENYLGMICLSAMKIFKYSAFDVTKERISMRIENRYRPKFKIWFGSIGYLGNAYDKSLKVHENIDIDLRNEESDEEDIVQDKLKNPNDSVEEMKRTSIQLLKMLRVRQTLHMLDLVQRTLLGHMTPPNQQGWGFINRILHLVDQ</sequence>
<keyword evidence="8 9" id="KW-0472">Membrane</keyword>
<dbReference type="EMBL" id="CAJPIZ010000318">
    <property type="protein sequence ID" value="CAG2101132.1"/>
    <property type="molecule type" value="Genomic_DNA"/>
</dbReference>
<keyword evidence="6 9" id="KW-0067">ATP-binding</keyword>
<dbReference type="PANTHER" id="PTHR31187:SF1">
    <property type="entry name" value="ADP,ATP CARRIER PROTEIN 1"/>
    <property type="match status" value="1"/>
</dbReference>
<evidence type="ECO:0000256" key="9">
    <source>
        <dbReference type="RuleBase" id="RU363121"/>
    </source>
</evidence>
<feature type="transmembrane region" description="Helical" evidence="9">
    <location>
        <begin position="237"/>
        <end position="255"/>
    </location>
</feature>
<comment type="similarity">
    <text evidence="2 9">Belongs to the ADP/ATP translocase tlc family.</text>
</comment>
<dbReference type="InterPro" id="IPR004667">
    <property type="entry name" value="ADP_ATP_car_bac_type"/>
</dbReference>
<dbReference type="Pfam" id="PF03219">
    <property type="entry name" value="TLC"/>
    <property type="match status" value="1"/>
</dbReference>
<evidence type="ECO:0000256" key="1">
    <source>
        <dbReference type="ARBA" id="ARBA00004141"/>
    </source>
</evidence>
<protein>
    <recommendedName>
        <fullName evidence="9">ADP,ATP carrier protein</fullName>
    </recommendedName>
</protein>
<accession>A0A7R9PU44</accession>
<evidence type="ECO:0000256" key="2">
    <source>
        <dbReference type="ARBA" id="ARBA00007127"/>
    </source>
</evidence>
<feature type="transmembrane region" description="Helical" evidence="9">
    <location>
        <begin position="287"/>
        <end position="305"/>
    </location>
</feature>
<comment type="subcellular location">
    <subcellularLocation>
        <location evidence="1 9">Membrane</location>
        <topology evidence="1 9">Multi-pass membrane protein</topology>
    </subcellularLocation>
</comment>
<feature type="transmembrane region" description="Helical" evidence="9">
    <location>
        <begin position="106"/>
        <end position="127"/>
    </location>
</feature>
<dbReference type="Proteomes" id="UP000759131">
    <property type="component" value="Unassembled WGS sequence"/>
</dbReference>
<keyword evidence="7 9" id="KW-1133">Transmembrane helix</keyword>
<evidence type="ECO:0000256" key="4">
    <source>
        <dbReference type="ARBA" id="ARBA00022692"/>
    </source>
</evidence>
<keyword evidence="5 9" id="KW-0547">Nucleotide-binding</keyword>
<organism evidence="10">
    <name type="scientific">Medioppia subpectinata</name>
    <dbReference type="NCBI Taxonomy" id="1979941"/>
    <lineage>
        <taxon>Eukaryota</taxon>
        <taxon>Metazoa</taxon>
        <taxon>Ecdysozoa</taxon>
        <taxon>Arthropoda</taxon>
        <taxon>Chelicerata</taxon>
        <taxon>Arachnida</taxon>
        <taxon>Acari</taxon>
        <taxon>Acariformes</taxon>
        <taxon>Sarcoptiformes</taxon>
        <taxon>Oribatida</taxon>
        <taxon>Brachypylina</taxon>
        <taxon>Oppioidea</taxon>
        <taxon>Oppiidae</taxon>
        <taxon>Medioppia</taxon>
    </lineage>
</organism>
<evidence type="ECO:0000313" key="11">
    <source>
        <dbReference type="Proteomes" id="UP000759131"/>
    </source>
</evidence>
<evidence type="ECO:0000256" key="7">
    <source>
        <dbReference type="ARBA" id="ARBA00022989"/>
    </source>
</evidence>
<dbReference type="OrthoDB" id="2190844at2759"/>
<keyword evidence="11" id="KW-1185">Reference proteome</keyword>
<evidence type="ECO:0000256" key="5">
    <source>
        <dbReference type="ARBA" id="ARBA00022741"/>
    </source>
</evidence>
<proteinExistence type="inferred from homology"/>
<feature type="transmembrane region" description="Helical" evidence="9">
    <location>
        <begin position="312"/>
        <end position="333"/>
    </location>
</feature>
<evidence type="ECO:0000256" key="6">
    <source>
        <dbReference type="ARBA" id="ARBA00022840"/>
    </source>
</evidence>
<dbReference type="GO" id="GO:0005471">
    <property type="term" value="F:ATP:ADP antiporter activity"/>
    <property type="evidence" value="ECO:0007669"/>
    <property type="project" value="InterPro"/>
</dbReference>
<dbReference type="GO" id="GO:0016020">
    <property type="term" value="C:membrane"/>
    <property type="evidence" value="ECO:0007669"/>
    <property type="project" value="UniProtKB-SubCell"/>
</dbReference>
<dbReference type="AlphaFoldDB" id="A0A7R9PU44"/>